<dbReference type="HOGENOM" id="CLU_055164_0_0_1"/>
<proteinExistence type="inferred from homology"/>
<keyword evidence="14" id="KW-1185">Reference proteome</keyword>
<reference evidence="14" key="2">
    <citation type="submission" date="2015-01" db="EMBL/GenBank/DDBJ databases">
        <title>Evolutionary Origins and Diversification of the Mycorrhizal Mutualists.</title>
        <authorList>
            <consortium name="DOE Joint Genome Institute"/>
            <consortium name="Mycorrhizal Genomics Consortium"/>
            <person name="Kohler A."/>
            <person name="Kuo A."/>
            <person name="Nagy L.G."/>
            <person name="Floudas D."/>
            <person name="Copeland A."/>
            <person name="Barry K.W."/>
            <person name="Cichocki N."/>
            <person name="Veneault-Fourrey C."/>
            <person name="LaButti K."/>
            <person name="Lindquist E.A."/>
            <person name="Lipzen A."/>
            <person name="Lundell T."/>
            <person name="Morin E."/>
            <person name="Murat C."/>
            <person name="Riley R."/>
            <person name="Ohm R."/>
            <person name="Sun H."/>
            <person name="Tunlid A."/>
            <person name="Henrissat B."/>
            <person name="Grigoriev I.V."/>
            <person name="Hibbett D.S."/>
            <person name="Martin F."/>
        </authorList>
    </citation>
    <scope>NUCLEOTIDE SEQUENCE [LARGE SCALE GENOMIC DNA]</scope>
    <source>
        <strain evidence="14">F 1598</strain>
    </source>
</reference>
<sequence length="356" mass="39990">MPVASSSRRRTNGRAARQPSSDGIEEDQPTQHQREDDQVDEDEDEDEPAGQQASPTRPARFKKGRLSKGRPSGPKERSGDNDDEEHDDGGRIDVENFKDQPLAKEDAGKVAGIIKDWEMIRKQSQSGAGGWMASIGVSMADLMDEEEAKRSLAELDIVMKDILDIEEEMILNEATVSDLHQQLAQGAVVESAVEMYEKGVKKRLNEYRARTTRQKYAKKVPYQEFRQQIYEAQNPKSGIPPITEFIPKEDGDESDDDDDLEIGGVTQDYKCPISLTTLVKPMTSRLCNHSFSESAIRDFLGPSRTLAKKCPASGCTKKICLNDLQSDKNLEKRVRAAERRMQRQEERDSDGDEVIE</sequence>
<keyword evidence="7" id="KW-0833">Ubl conjugation pathway</keyword>
<feature type="region of interest" description="Disordered" evidence="11">
    <location>
        <begin position="331"/>
        <end position="356"/>
    </location>
</feature>
<dbReference type="PANTHER" id="PTHR21330:SF1">
    <property type="entry name" value="E3 SUMO-PROTEIN LIGASE NSE2"/>
    <property type="match status" value="1"/>
</dbReference>
<dbReference type="STRING" id="765440.A0A0C3FXM4"/>
<dbReference type="Proteomes" id="UP000054166">
    <property type="component" value="Unassembled WGS sequence"/>
</dbReference>
<keyword evidence="4" id="KW-0808">Transferase</keyword>
<feature type="region of interest" description="Disordered" evidence="11">
    <location>
        <begin position="1"/>
        <end position="103"/>
    </location>
</feature>
<dbReference type="AlphaFoldDB" id="A0A0C3FXM4"/>
<dbReference type="GO" id="GO:0061665">
    <property type="term" value="F:SUMO ligase activity"/>
    <property type="evidence" value="ECO:0007669"/>
    <property type="project" value="TreeGrafter"/>
</dbReference>
<keyword evidence="5" id="KW-0479">Metal-binding</keyword>
<dbReference type="FunCoup" id="A0A0C3FXM4">
    <property type="interactions" value="144"/>
</dbReference>
<evidence type="ECO:0000313" key="13">
    <source>
        <dbReference type="EMBL" id="KIM89055.1"/>
    </source>
</evidence>
<dbReference type="InterPro" id="IPR004181">
    <property type="entry name" value="Znf_MIZ"/>
</dbReference>
<dbReference type="Gene3D" id="3.30.40.10">
    <property type="entry name" value="Zinc/RING finger domain, C3HC4 (zinc finger)"/>
    <property type="match status" value="1"/>
</dbReference>
<evidence type="ECO:0000313" key="14">
    <source>
        <dbReference type="Proteomes" id="UP000054166"/>
    </source>
</evidence>
<comment type="similarity">
    <text evidence="3">Belongs to the NSE2 family.</text>
</comment>
<name>A0A0C3FXM4_PILCF</name>
<dbReference type="Pfam" id="PF11789">
    <property type="entry name" value="zf-Nse"/>
    <property type="match status" value="1"/>
</dbReference>
<keyword evidence="9" id="KW-0539">Nucleus</keyword>
<keyword evidence="8" id="KW-0862">Zinc</keyword>
<protein>
    <recommendedName>
        <fullName evidence="12">SP-RING-type domain-containing protein</fullName>
    </recommendedName>
</protein>
<feature type="domain" description="SP-RING-type" evidence="12">
    <location>
        <begin position="256"/>
        <end position="339"/>
    </location>
</feature>
<dbReference type="GO" id="GO:0000724">
    <property type="term" value="P:double-strand break repair via homologous recombination"/>
    <property type="evidence" value="ECO:0007669"/>
    <property type="project" value="InterPro"/>
</dbReference>
<dbReference type="SUPFAM" id="SSF57850">
    <property type="entry name" value="RING/U-box"/>
    <property type="match status" value="1"/>
</dbReference>
<dbReference type="GO" id="GO:0030915">
    <property type="term" value="C:Smc5-Smc6 complex"/>
    <property type="evidence" value="ECO:0007669"/>
    <property type="project" value="InterPro"/>
</dbReference>
<evidence type="ECO:0000256" key="4">
    <source>
        <dbReference type="ARBA" id="ARBA00022679"/>
    </source>
</evidence>
<feature type="compositionally biased region" description="Basic and acidic residues" evidence="11">
    <location>
        <begin position="88"/>
        <end position="103"/>
    </location>
</feature>
<dbReference type="InterPro" id="IPR026846">
    <property type="entry name" value="Nse2(Mms21)"/>
</dbReference>
<dbReference type="GO" id="GO:0005634">
    <property type="term" value="C:nucleus"/>
    <property type="evidence" value="ECO:0007669"/>
    <property type="project" value="UniProtKB-SubCell"/>
</dbReference>
<dbReference type="UniPathway" id="UPA00886"/>
<reference evidence="13 14" key="1">
    <citation type="submission" date="2014-04" db="EMBL/GenBank/DDBJ databases">
        <authorList>
            <consortium name="DOE Joint Genome Institute"/>
            <person name="Kuo A."/>
            <person name="Tarkka M."/>
            <person name="Buscot F."/>
            <person name="Kohler A."/>
            <person name="Nagy L.G."/>
            <person name="Floudas D."/>
            <person name="Copeland A."/>
            <person name="Barry K.W."/>
            <person name="Cichocki N."/>
            <person name="Veneault-Fourrey C."/>
            <person name="LaButti K."/>
            <person name="Lindquist E.A."/>
            <person name="Lipzen A."/>
            <person name="Lundell T."/>
            <person name="Morin E."/>
            <person name="Murat C."/>
            <person name="Sun H."/>
            <person name="Tunlid A."/>
            <person name="Henrissat B."/>
            <person name="Grigoriev I.V."/>
            <person name="Hibbett D.S."/>
            <person name="Martin F."/>
            <person name="Nordberg H.P."/>
            <person name="Cantor M.N."/>
            <person name="Hua S.X."/>
        </authorList>
    </citation>
    <scope>NUCLEOTIDE SEQUENCE [LARGE SCALE GENOMIC DNA]</scope>
    <source>
        <strain evidence="13 14">F 1598</strain>
    </source>
</reference>
<evidence type="ECO:0000256" key="8">
    <source>
        <dbReference type="ARBA" id="ARBA00022833"/>
    </source>
</evidence>
<evidence type="ECO:0000256" key="5">
    <source>
        <dbReference type="ARBA" id="ARBA00022723"/>
    </source>
</evidence>
<feature type="compositionally biased region" description="Acidic residues" evidence="11">
    <location>
        <begin position="347"/>
        <end position="356"/>
    </location>
</feature>
<organism evidence="13 14">
    <name type="scientific">Piloderma croceum (strain F 1598)</name>
    <dbReference type="NCBI Taxonomy" id="765440"/>
    <lineage>
        <taxon>Eukaryota</taxon>
        <taxon>Fungi</taxon>
        <taxon>Dikarya</taxon>
        <taxon>Basidiomycota</taxon>
        <taxon>Agaricomycotina</taxon>
        <taxon>Agaricomycetes</taxon>
        <taxon>Agaricomycetidae</taxon>
        <taxon>Atheliales</taxon>
        <taxon>Atheliaceae</taxon>
        <taxon>Piloderma</taxon>
    </lineage>
</organism>
<comment type="subcellular location">
    <subcellularLocation>
        <location evidence="1">Nucleus</location>
    </subcellularLocation>
</comment>
<dbReference type="OrthoDB" id="26899at2759"/>
<evidence type="ECO:0000256" key="7">
    <source>
        <dbReference type="ARBA" id="ARBA00022786"/>
    </source>
</evidence>
<evidence type="ECO:0000256" key="9">
    <source>
        <dbReference type="ARBA" id="ARBA00023242"/>
    </source>
</evidence>
<dbReference type="PANTHER" id="PTHR21330">
    <property type="entry name" value="E3 SUMO-PROTEIN LIGASE NSE2"/>
    <property type="match status" value="1"/>
</dbReference>
<evidence type="ECO:0000256" key="10">
    <source>
        <dbReference type="PROSITE-ProRule" id="PRU00452"/>
    </source>
</evidence>
<feature type="compositionally biased region" description="Acidic residues" evidence="11">
    <location>
        <begin position="37"/>
        <end position="48"/>
    </location>
</feature>
<keyword evidence="6 10" id="KW-0863">Zinc-finger</keyword>
<dbReference type="CDD" id="cd16651">
    <property type="entry name" value="SPL-RING_NSE2"/>
    <property type="match status" value="1"/>
</dbReference>
<feature type="compositionally biased region" description="Basic and acidic residues" evidence="11">
    <location>
        <begin position="331"/>
        <end position="346"/>
    </location>
</feature>
<dbReference type="GO" id="GO:0008270">
    <property type="term" value="F:zinc ion binding"/>
    <property type="evidence" value="ECO:0007669"/>
    <property type="project" value="UniProtKB-KW"/>
</dbReference>
<evidence type="ECO:0000256" key="1">
    <source>
        <dbReference type="ARBA" id="ARBA00004123"/>
    </source>
</evidence>
<dbReference type="EMBL" id="KN832975">
    <property type="protein sequence ID" value="KIM89055.1"/>
    <property type="molecule type" value="Genomic_DNA"/>
</dbReference>
<feature type="compositionally biased region" description="Basic residues" evidence="11">
    <location>
        <begin position="59"/>
        <end position="68"/>
    </location>
</feature>
<gene>
    <name evidence="13" type="ORF">PILCRDRAFT_812951</name>
</gene>
<dbReference type="GO" id="GO:0016925">
    <property type="term" value="P:protein sumoylation"/>
    <property type="evidence" value="ECO:0007669"/>
    <property type="project" value="UniProtKB-UniPathway"/>
</dbReference>
<comment type="pathway">
    <text evidence="2">Protein modification; protein sumoylation.</text>
</comment>
<evidence type="ECO:0000256" key="6">
    <source>
        <dbReference type="ARBA" id="ARBA00022771"/>
    </source>
</evidence>
<dbReference type="PROSITE" id="PS51044">
    <property type="entry name" value="ZF_SP_RING"/>
    <property type="match status" value="1"/>
</dbReference>
<evidence type="ECO:0000256" key="3">
    <source>
        <dbReference type="ARBA" id="ARBA00008212"/>
    </source>
</evidence>
<accession>A0A0C3FXM4</accession>
<evidence type="ECO:0000256" key="11">
    <source>
        <dbReference type="SAM" id="MobiDB-lite"/>
    </source>
</evidence>
<dbReference type="InParanoid" id="A0A0C3FXM4"/>
<evidence type="ECO:0000259" key="12">
    <source>
        <dbReference type="PROSITE" id="PS51044"/>
    </source>
</evidence>
<dbReference type="InterPro" id="IPR013083">
    <property type="entry name" value="Znf_RING/FYVE/PHD"/>
</dbReference>
<evidence type="ECO:0000256" key="2">
    <source>
        <dbReference type="ARBA" id="ARBA00004718"/>
    </source>
</evidence>